<dbReference type="Pfam" id="PF13511">
    <property type="entry name" value="DUF4124"/>
    <property type="match status" value="1"/>
</dbReference>
<protein>
    <submittedName>
        <fullName evidence="3">DUF4124 domain-containing protein</fullName>
    </submittedName>
</protein>
<dbReference type="EMBL" id="VIKR01000001">
    <property type="protein sequence ID" value="TQV76576.1"/>
    <property type="molecule type" value="Genomic_DNA"/>
</dbReference>
<name>A0A545THB7_9GAMM</name>
<evidence type="ECO:0000259" key="2">
    <source>
        <dbReference type="Pfam" id="PF13511"/>
    </source>
</evidence>
<organism evidence="3 4">
    <name type="scientific">Aliikangiella marina</name>
    <dbReference type="NCBI Taxonomy" id="1712262"/>
    <lineage>
        <taxon>Bacteria</taxon>
        <taxon>Pseudomonadati</taxon>
        <taxon>Pseudomonadota</taxon>
        <taxon>Gammaproteobacteria</taxon>
        <taxon>Oceanospirillales</taxon>
        <taxon>Pleioneaceae</taxon>
        <taxon>Aliikangiella</taxon>
    </lineage>
</organism>
<dbReference type="AlphaFoldDB" id="A0A545THB7"/>
<evidence type="ECO:0000313" key="4">
    <source>
        <dbReference type="Proteomes" id="UP000317839"/>
    </source>
</evidence>
<proteinExistence type="predicted"/>
<evidence type="ECO:0000256" key="1">
    <source>
        <dbReference type="SAM" id="MobiDB-lite"/>
    </source>
</evidence>
<feature type="region of interest" description="Disordered" evidence="1">
    <location>
        <begin position="49"/>
        <end position="68"/>
    </location>
</feature>
<keyword evidence="4" id="KW-1185">Reference proteome</keyword>
<evidence type="ECO:0000313" key="3">
    <source>
        <dbReference type="EMBL" id="TQV76576.1"/>
    </source>
</evidence>
<feature type="domain" description="DUF4124" evidence="2">
    <location>
        <begin position="86"/>
        <end position="119"/>
    </location>
</feature>
<dbReference type="OrthoDB" id="6027736at2"/>
<accession>A0A545THB7</accession>
<comment type="caution">
    <text evidence="3">The sequence shown here is derived from an EMBL/GenBank/DDBJ whole genome shotgun (WGS) entry which is preliminary data.</text>
</comment>
<gene>
    <name evidence="3" type="ORF">FLL45_01035</name>
</gene>
<dbReference type="InterPro" id="IPR025392">
    <property type="entry name" value="DUF4124"/>
</dbReference>
<dbReference type="Proteomes" id="UP000317839">
    <property type="component" value="Unassembled WGS sequence"/>
</dbReference>
<feature type="compositionally biased region" description="Basic and acidic residues" evidence="1">
    <location>
        <begin position="51"/>
        <end position="64"/>
    </location>
</feature>
<sequence length="221" mass="25216">MSMRLLFRLIFSLGLLVAVGFVCYQYLVQTDSELGRQLESIFGELGGQKVTPEERQAAESRSKTELQVPEINSNENAASPERKVLKLYRWKDDNGRTQVTDQPPEDKEFKVITYQDPKNIALTPQTSVNTPNFNYQVPHASQTGQSTAPIATKPTPLPVQCQVKMRDVKRLERKLDKADDVVESIWLQDYCSALSELIQDSCVVPKSEVKYNRYCPVRFKR</sequence>
<reference evidence="3 4" key="1">
    <citation type="submission" date="2019-06" db="EMBL/GenBank/DDBJ databases">
        <title>Draft genome of Aliikangiella marina GYP-15.</title>
        <authorList>
            <person name="Wang G."/>
        </authorList>
    </citation>
    <scope>NUCLEOTIDE SEQUENCE [LARGE SCALE GENOMIC DNA]</scope>
    <source>
        <strain evidence="3 4">GYP-15</strain>
    </source>
</reference>